<organism evidence="2 3">
    <name type="scientific">Brachionus plicatilis</name>
    <name type="common">Marine rotifer</name>
    <name type="synonym">Brachionus muelleri</name>
    <dbReference type="NCBI Taxonomy" id="10195"/>
    <lineage>
        <taxon>Eukaryota</taxon>
        <taxon>Metazoa</taxon>
        <taxon>Spiralia</taxon>
        <taxon>Gnathifera</taxon>
        <taxon>Rotifera</taxon>
        <taxon>Eurotatoria</taxon>
        <taxon>Monogononta</taxon>
        <taxon>Pseudotrocha</taxon>
        <taxon>Ploima</taxon>
        <taxon>Brachionidae</taxon>
        <taxon>Brachionus</taxon>
    </lineage>
</organism>
<dbReference type="Proteomes" id="UP000276133">
    <property type="component" value="Unassembled WGS sequence"/>
</dbReference>
<evidence type="ECO:0000313" key="2">
    <source>
        <dbReference type="EMBL" id="RNA41094.1"/>
    </source>
</evidence>
<feature type="region of interest" description="Disordered" evidence="1">
    <location>
        <begin position="62"/>
        <end position="90"/>
    </location>
</feature>
<name>A0A3M7SZ92_BRAPC</name>
<comment type="caution">
    <text evidence="2">The sequence shown here is derived from an EMBL/GenBank/DDBJ whole genome shotgun (WGS) entry which is preliminary data.</text>
</comment>
<dbReference type="EMBL" id="REGN01000559">
    <property type="protein sequence ID" value="RNA41094.1"/>
    <property type="molecule type" value="Genomic_DNA"/>
</dbReference>
<accession>A0A3M7SZ92</accession>
<dbReference type="AlphaFoldDB" id="A0A3M7SZ92"/>
<evidence type="ECO:0000256" key="1">
    <source>
        <dbReference type="SAM" id="MobiDB-lite"/>
    </source>
</evidence>
<gene>
    <name evidence="2" type="ORF">BpHYR1_006551</name>
</gene>
<reference evidence="2 3" key="1">
    <citation type="journal article" date="2018" name="Sci. Rep.">
        <title>Genomic signatures of local adaptation to the degree of environmental predictability in rotifers.</title>
        <authorList>
            <person name="Franch-Gras L."/>
            <person name="Hahn C."/>
            <person name="Garcia-Roger E.M."/>
            <person name="Carmona M.J."/>
            <person name="Serra M."/>
            <person name="Gomez A."/>
        </authorList>
    </citation>
    <scope>NUCLEOTIDE SEQUENCE [LARGE SCALE GENOMIC DNA]</scope>
    <source>
        <strain evidence="2">HYR1</strain>
    </source>
</reference>
<evidence type="ECO:0000313" key="3">
    <source>
        <dbReference type="Proteomes" id="UP000276133"/>
    </source>
</evidence>
<protein>
    <submittedName>
        <fullName evidence="2">Uncharacterized protein</fullName>
    </submittedName>
</protein>
<keyword evidence="3" id="KW-1185">Reference proteome</keyword>
<sequence length="108" mass="12440">MERFDYIIKAFNDSNSNNFGFTWFIASFLDPIFRLKRLEITGIDKLKRIYYKTTESSLPNSVQSDINVNADDDNSQTLSNEKNRLLATLRNDSDDSLLKSTREESSSS</sequence>
<proteinExistence type="predicted"/>